<evidence type="ECO:0000313" key="3">
    <source>
        <dbReference type="Proteomes" id="UP000601099"/>
    </source>
</evidence>
<dbReference type="Pfam" id="PF23019">
    <property type="entry name" value="DUF7033"/>
    <property type="match status" value="1"/>
</dbReference>
<accession>A0ABS0L614</accession>
<name>A0ABS0L614_9BACT</name>
<evidence type="ECO:0000259" key="1">
    <source>
        <dbReference type="Pfam" id="PF23019"/>
    </source>
</evidence>
<comment type="caution">
    <text evidence="2">The sequence shown here is derived from an EMBL/GenBank/DDBJ whole genome shotgun (WGS) entry which is preliminary data.</text>
</comment>
<feature type="domain" description="DUF7033" evidence="1">
    <location>
        <begin position="94"/>
        <end position="183"/>
    </location>
</feature>
<dbReference type="SUPFAM" id="SSF88713">
    <property type="entry name" value="Glycoside hydrolase/deacetylase"/>
    <property type="match status" value="1"/>
</dbReference>
<dbReference type="RefSeq" id="WP_196955840.1">
    <property type="nucleotide sequence ID" value="NZ_JADWYK010000009.1"/>
</dbReference>
<dbReference type="InterPro" id="IPR054297">
    <property type="entry name" value="DUF7033"/>
</dbReference>
<dbReference type="Gene3D" id="3.20.20.370">
    <property type="entry name" value="Glycoside hydrolase/deacetylase"/>
    <property type="match status" value="1"/>
</dbReference>
<proteinExistence type="predicted"/>
<keyword evidence="3" id="KW-1185">Reference proteome</keyword>
<dbReference type="InterPro" id="IPR011330">
    <property type="entry name" value="Glyco_hydro/deAcase_b/a-brl"/>
</dbReference>
<gene>
    <name evidence="2" type="ORF">I5L79_14780</name>
</gene>
<dbReference type="Proteomes" id="UP000601099">
    <property type="component" value="Unassembled WGS sequence"/>
</dbReference>
<dbReference type="EMBL" id="JADWYK010000009">
    <property type="protein sequence ID" value="MBG8554819.1"/>
    <property type="molecule type" value="Genomic_DNA"/>
</dbReference>
<evidence type="ECO:0000313" key="2">
    <source>
        <dbReference type="EMBL" id="MBG8554819.1"/>
    </source>
</evidence>
<organism evidence="2 3">
    <name type="scientific">Hymenobacter guriensis</name>
    <dbReference type="NCBI Taxonomy" id="2793065"/>
    <lineage>
        <taxon>Bacteria</taxon>
        <taxon>Pseudomonadati</taxon>
        <taxon>Bacteroidota</taxon>
        <taxon>Cytophagia</taxon>
        <taxon>Cytophagales</taxon>
        <taxon>Hymenobacteraceae</taxon>
        <taxon>Hymenobacter</taxon>
    </lineage>
</organism>
<reference evidence="2 3" key="1">
    <citation type="submission" date="2020-11" db="EMBL/GenBank/DDBJ databases">
        <title>Hymenobacter sp.</title>
        <authorList>
            <person name="Kim M.K."/>
        </authorList>
    </citation>
    <scope>NUCLEOTIDE SEQUENCE [LARGE SCALE GENOMIC DNA]</scope>
    <source>
        <strain evidence="2 3">BT594</strain>
    </source>
</reference>
<protein>
    <recommendedName>
        <fullName evidence="1">DUF7033 domain-containing protein</fullName>
    </recommendedName>
</protein>
<sequence length="449" mass="51752">MPATTAEIRLHYVLLHFWQAYDAAPTVSVGYADADVQPQVEVAAENHVFFQAAAPYPPEPVWREWQGRKLPFFFDNQPARPLLDLLPEGRARITADIISAAFYLLSGWQEFYADERDQHGRFPYSASVQRRHDFVAVPVVNYYFDILKTAVEHVTGQPLRPRRWANGASWAAFITHDIDNLYSAWKAPANAALRQGKLLSFGWQLWQHFTQKDAWDNLAEVQQTVAEYGAKSTFFFLPEHRKAANGTPNADYDIRKEWARMATAIGNSEVGLHPSLGTATHGGQLKQEEHRLQRLRNGVKADGIRFHYLQWEPRITPVLLTPLLYHYDSTLGFAEHFGFRNSYCLPFYPFNFQTGEAHNFLEIPLNVMDATLHHPRYLQLEPAEILPALMPMFQEIERFGGVCTVLWHNENFDPANTRNGPREFRAIMEYLRSRSVAFVNGQDICEWMW</sequence>